<dbReference type="Proteomes" id="UP000244180">
    <property type="component" value="Unassembled WGS sequence"/>
</dbReference>
<feature type="region of interest" description="Disordered" evidence="2">
    <location>
        <begin position="73"/>
        <end position="97"/>
    </location>
</feature>
<evidence type="ECO:0000256" key="1">
    <source>
        <dbReference type="SAM" id="Coils"/>
    </source>
</evidence>
<name>A0A2T5G421_HYDSH</name>
<protein>
    <submittedName>
        <fullName evidence="3">Uncharacterized protein</fullName>
    </submittedName>
</protein>
<evidence type="ECO:0000313" key="4">
    <source>
        <dbReference type="Proteomes" id="UP000244180"/>
    </source>
</evidence>
<evidence type="ECO:0000256" key="2">
    <source>
        <dbReference type="SAM" id="MobiDB-lite"/>
    </source>
</evidence>
<dbReference type="RefSeq" id="WP_273000780.1">
    <property type="nucleotide sequence ID" value="NZ_PEBV01000060.1"/>
</dbReference>
<reference evidence="3 4" key="1">
    <citation type="submission" date="2017-08" db="EMBL/GenBank/DDBJ databases">
        <title>Burning lignite coal seam in the remote Altai Mountains harbors a hydrogen-driven thermophilic microbial community.</title>
        <authorList>
            <person name="Kadnikov V.V."/>
            <person name="Mardanov A.V."/>
            <person name="Ivasenko D."/>
            <person name="Beletsky A.V."/>
            <person name="Karnachuk O.V."/>
            <person name="Ravin N.V."/>
        </authorList>
    </citation>
    <scope>NUCLEOTIDE SEQUENCE [LARGE SCALE GENOMIC DNA]</scope>
    <source>
        <strain evidence="3">AL33</strain>
    </source>
</reference>
<gene>
    <name evidence="3" type="ORF">HSCHL_2030</name>
</gene>
<organism evidence="3 4">
    <name type="scientific">Hydrogenibacillus schlegelii</name>
    <name type="common">Bacillus schlegelii</name>
    <dbReference type="NCBI Taxonomy" id="1484"/>
    <lineage>
        <taxon>Bacteria</taxon>
        <taxon>Bacillati</taxon>
        <taxon>Bacillota</taxon>
        <taxon>Bacilli</taxon>
        <taxon>Bacillales</taxon>
        <taxon>Bacillales Family X. Incertae Sedis</taxon>
        <taxon>Hydrogenibacillus</taxon>
    </lineage>
</organism>
<dbReference type="EMBL" id="PEBV01000060">
    <property type="protein sequence ID" value="PTQ50941.1"/>
    <property type="molecule type" value="Genomic_DNA"/>
</dbReference>
<keyword evidence="1" id="KW-0175">Coiled coil</keyword>
<dbReference type="AlphaFoldDB" id="A0A2T5G421"/>
<accession>A0A2T5G421</accession>
<feature type="coiled-coil region" evidence="1">
    <location>
        <begin position="38"/>
        <end position="72"/>
    </location>
</feature>
<evidence type="ECO:0000313" key="3">
    <source>
        <dbReference type="EMBL" id="PTQ50941.1"/>
    </source>
</evidence>
<sequence>MNQGKAVSQGRRLTVRLDEKTYARLISAGGPGERSLIVRLALEQFFALKDVLEELKEELASLREKVEELKRDGMKLPGQAAPAKRETGEGDSPEPDVARAALGVLDDLMR</sequence>
<comment type="caution">
    <text evidence="3">The sequence shown here is derived from an EMBL/GenBank/DDBJ whole genome shotgun (WGS) entry which is preliminary data.</text>
</comment>
<proteinExistence type="predicted"/>